<evidence type="ECO:0000313" key="3">
    <source>
        <dbReference type="Proteomes" id="UP000663829"/>
    </source>
</evidence>
<evidence type="ECO:0000313" key="1">
    <source>
        <dbReference type="EMBL" id="CAF1475282.1"/>
    </source>
</evidence>
<reference evidence="1" key="1">
    <citation type="submission" date="2021-02" db="EMBL/GenBank/DDBJ databases">
        <authorList>
            <person name="Nowell W R."/>
        </authorList>
    </citation>
    <scope>NUCLEOTIDE SEQUENCE</scope>
</reference>
<dbReference type="Proteomes" id="UP000681722">
    <property type="component" value="Unassembled WGS sequence"/>
</dbReference>
<dbReference type="EMBL" id="CAJOBC010086249">
    <property type="protein sequence ID" value="CAF4341600.1"/>
    <property type="molecule type" value="Genomic_DNA"/>
</dbReference>
<sequence length="82" mass="9474">MLPTVASQYAKDIDEETAELLAALVQEVDIRHQMEHLSDFLMLAKENYSHFKDLYLSTIEDLMTRQFFIGDPLRISVLPSTE</sequence>
<dbReference type="Proteomes" id="UP000663829">
    <property type="component" value="Unassembled WGS sequence"/>
</dbReference>
<feature type="non-terminal residue" evidence="1">
    <location>
        <position position="1"/>
    </location>
</feature>
<proteinExistence type="predicted"/>
<dbReference type="EMBL" id="CAJNOQ010020778">
    <property type="protein sequence ID" value="CAF1475282.1"/>
    <property type="molecule type" value="Genomic_DNA"/>
</dbReference>
<protein>
    <submittedName>
        <fullName evidence="1">Uncharacterized protein</fullName>
    </submittedName>
</protein>
<accession>A0A815RE06</accession>
<keyword evidence="3" id="KW-1185">Reference proteome</keyword>
<dbReference type="AlphaFoldDB" id="A0A815RE06"/>
<comment type="caution">
    <text evidence="1">The sequence shown here is derived from an EMBL/GenBank/DDBJ whole genome shotgun (WGS) entry which is preliminary data.</text>
</comment>
<organism evidence="1 3">
    <name type="scientific">Didymodactylos carnosus</name>
    <dbReference type="NCBI Taxonomy" id="1234261"/>
    <lineage>
        <taxon>Eukaryota</taxon>
        <taxon>Metazoa</taxon>
        <taxon>Spiralia</taxon>
        <taxon>Gnathifera</taxon>
        <taxon>Rotifera</taxon>
        <taxon>Eurotatoria</taxon>
        <taxon>Bdelloidea</taxon>
        <taxon>Philodinida</taxon>
        <taxon>Philodinidae</taxon>
        <taxon>Didymodactylos</taxon>
    </lineage>
</organism>
<name>A0A815RE06_9BILA</name>
<evidence type="ECO:0000313" key="2">
    <source>
        <dbReference type="EMBL" id="CAF4341600.1"/>
    </source>
</evidence>
<gene>
    <name evidence="1" type="ORF">GPM918_LOCUS35612</name>
    <name evidence="2" type="ORF">SRO942_LOCUS36330</name>
</gene>